<protein>
    <submittedName>
        <fullName evidence="4">Uncharacterized protein</fullName>
    </submittedName>
</protein>
<dbReference type="AlphaFoldDB" id="A0A7N1A880"/>
<dbReference type="GO" id="GO:0055028">
    <property type="term" value="C:cortical microtubule"/>
    <property type="evidence" value="ECO:0007669"/>
    <property type="project" value="TreeGrafter"/>
</dbReference>
<dbReference type="GO" id="GO:0072699">
    <property type="term" value="P:protein localization to cortical microtubule cytoskeleton"/>
    <property type="evidence" value="ECO:0007669"/>
    <property type="project" value="TreeGrafter"/>
</dbReference>
<feature type="coiled-coil region" evidence="2">
    <location>
        <begin position="1"/>
        <end position="35"/>
    </location>
</feature>
<keyword evidence="5" id="KW-1185">Reference proteome</keyword>
<organism evidence="4 5">
    <name type="scientific">Kalanchoe fedtschenkoi</name>
    <name type="common">Lavender scallops</name>
    <name type="synonym">South American air plant</name>
    <dbReference type="NCBI Taxonomy" id="63787"/>
    <lineage>
        <taxon>Eukaryota</taxon>
        <taxon>Viridiplantae</taxon>
        <taxon>Streptophyta</taxon>
        <taxon>Embryophyta</taxon>
        <taxon>Tracheophyta</taxon>
        <taxon>Spermatophyta</taxon>
        <taxon>Magnoliopsida</taxon>
        <taxon>eudicotyledons</taxon>
        <taxon>Gunneridae</taxon>
        <taxon>Pentapetalae</taxon>
        <taxon>Saxifragales</taxon>
        <taxon>Crassulaceae</taxon>
        <taxon>Kalanchoe</taxon>
    </lineage>
</organism>
<evidence type="ECO:0000313" key="5">
    <source>
        <dbReference type="Proteomes" id="UP000594263"/>
    </source>
</evidence>
<dbReference type="Proteomes" id="UP000594263">
    <property type="component" value="Unplaced"/>
</dbReference>
<name>A0A7N1A880_KALFE</name>
<dbReference type="PANTHER" id="PTHR31342:SF43">
    <property type="entry name" value="F11A17.16"/>
    <property type="match status" value="1"/>
</dbReference>
<feature type="region of interest" description="Disordered" evidence="3">
    <location>
        <begin position="118"/>
        <end position="146"/>
    </location>
</feature>
<feature type="region of interest" description="Disordered" evidence="3">
    <location>
        <begin position="66"/>
        <end position="94"/>
    </location>
</feature>
<evidence type="ECO:0000313" key="4">
    <source>
        <dbReference type="EnsemblPlants" id="Kaladp0351s0027.1.v1.1"/>
    </source>
</evidence>
<accession>A0A7N1A880</accession>
<sequence length="255" mass="28508">MHELQEKVDWSENVIKELRLEVVNLRAELDEARALNVEIQTHNKALCRDLDTARAQIAAIHRSRYQVRKESSQEPQLPTTKDDQKCIASQSKKASADDELHGGFVIDTDGKIAVDKQKSVPASPMAPPPPPLPPRHPVRRSPSNHKAPAVVELYRSLSKPEAWKDSSMGNSSKGVNTNVHNSIVGEIQNRSSHLMAIKTDIETKGDFIDGLIRKVLSATYTDIEDVLQFVDWLDNELSSLVLLLYRLVILVIVQS</sequence>
<keyword evidence="1 2" id="KW-0175">Coiled coil</keyword>
<dbReference type="Gramene" id="Kaladp0351s0027.1.v1.1">
    <property type="protein sequence ID" value="Kaladp0351s0027.1.v1.1"/>
    <property type="gene ID" value="Kaladp0351s0027.v1.1"/>
</dbReference>
<evidence type="ECO:0000256" key="1">
    <source>
        <dbReference type="ARBA" id="ARBA00023054"/>
    </source>
</evidence>
<reference evidence="4" key="1">
    <citation type="submission" date="2021-01" db="UniProtKB">
        <authorList>
            <consortium name="EnsemblPlants"/>
        </authorList>
    </citation>
    <scope>IDENTIFICATION</scope>
</reference>
<evidence type="ECO:0000256" key="2">
    <source>
        <dbReference type="SAM" id="Coils"/>
    </source>
</evidence>
<dbReference type="EnsemblPlants" id="Kaladp0351s0027.1.v1.1">
    <property type="protein sequence ID" value="Kaladp0351s0027.1.v1.1"/>
    <property type="gene ID" value="Kaladp0351s0027.v1.1"/>
</dbReference>
<feature type="compositionally biased region" description="Pro residues" evidence="3">
    <location>
        <begin position="124"/>
        <end position="135"/>
    </location>
</feature>
<dbReference type="InterPro" id="IPR040265">
    <property type="entry name" value="CHUP1/IPGA1-like"/>
</dbReference>
<evidence type="ECO:0000256" key="3">
    <source>
        <dbReference type="SAM" id="MobiDB-lite"/>
    </source>
</evidence>
<dbReference type="PANTHER" id="PTHR31342">
    <property type="entry name" value="PROTEIN CHUP1, CHLOROPLASTIC"/>
    <property type="match status" value="1"/>
</dbReference>
<proteinExistence type="predicted"/>